<gene>
    <name evidence="1" type="ORF">FX987_04937</name>
</gene>
<sequence>MADQPRQLYYSNPDNITGARVSRDMMVTLCSALGEALDDPDTRHFIRNTRIPNERELYGTFIKALLSDGFNSQIGHIATEVQVSRQTDEASGKGRVDIIFDYRSTSFLVELKVIRASVNGRQLGEEYTTTTQRLVRPWQKAVNQLIELDETSLGKALKKKVIKLPIALYLHVDNRQKGNTDQWEALSAATHERIVSQLNTDVNNDDPASHHFSYFQPLTDPVTTSRRRGCLVEGTPDVRLYGFSIIAACQ</sequence>
<dbReference type="AlphaFoldDB" id="A0A1G8RC89"/>
<accession>A0A1G8RC89</accession>
<organism evidence="1 2">
    <name type="scientific">Vreelandella titanicae</name>
    <dbReference type="NCBI Taxonomy" id="664683"/>
    <lineage>
        <taxon>Bacteria</taxon>
        <taxon>Pseudomonadati</taxon>
        <taxon>Pseudomonadota</taxon>
        <taxon>Gammaproteobacteria</taxon>
        <taxon>Oceanospirillales</taxon>
        <taxon>Halomonadaceae</taxon>
        <taxon>Vreelandella</taxon>
    </lineage>
</organism>
<dbReference type="EMBL" id="CP054580">
    <property type="protein sequence ID" value="QKS27116.1"/>
    <property type="molecule type" value="Genomic_DNA"/>
</dbReference>
<evidence type="ECO:0000313" key="2">
    <source>
        <dbReference type="Proteomes" id="UP000509761"/>
    </source>
</evidence>
<reference evidence="1 2" key="1">
    <citation type="submission" date="2019-12" db="EMBL/GenBank/DDBJ databases">
        <title>Genome sequencing and assembly of endphytes of Porphyra tenera.</title>
        <authorList>
            <person name="Park J.M."/>
            <person name="Shin R."/>
            <person name="Jo S.H."/>
        </authorList>
    </citation>
    <scope>NUCLEOTIDE SEQUENCE [LARGE SCALE GENOMIC DNA]</scope>
    <source>
        <strain evidence="1 2">GPM3</strain>
    </source>
</reference>
<name>A0A1G8RC89_9GAMM</name>
<keyword evidence="2" id="KW-1185">Reference proteome</keyword>
<dbReference type="GeneID" id="69279776"/>
<dbReference type="RefSeq" id="WP_022519928.1">
    <property type="nucleotide sequence ID" value="NZ_CP054580.1"/>
</dbReference>
<dbReference type="Proteomes" id="UP000509761">
    <property type="component" value="Chromosome"/>
</dbReference>
<protein>
    <submittedName>
        <fullName evidence="1">Uncharacterized protein</fullName>
    </submittedName>
</protein>
<proteinExistence type="predicted"/>
<evidence type="ECO:0000313" key="1">
    <source>
        <dbReference type="EMBL" id="QKS27116.1"/>
    </source>
</evidence>